<dbReference type="STRING" id="425104.Ssed_1004"/>
<evidence type="ECO:0000313" key="3">
    <source>
        <dbReference type="EMBL" id="ABV35615.1"/>
    </source>
</evidence>
<accession>A8FRZ2</accession>
<dbReference type="EMBL" id="CP000821">
    <property type="protein sequence ID" value="ABV35615.1"/>
    <property type="molecule type" value="Genomic_DNA"/>
</dbReference>
<organism evidence="3 4">
    <name type="scientific">Shewanella sediminis (strain HAW-EB3)</name>
    <dbReference type="NCBI Taxonomy" id="425104"/>
    <lineage>
        <taxon>Bacteria</taxon>
        <taxon>Pseudomonadati</taxon>
        <taxon>Pseudomonadota</taxon>
        <taxon>Gammaproteobacteria</taxon>
        <taxon>Alteromonadales</taxon>
        <taxon>Shewanellaceae</taxon>
        <taxon>Shewanella</taxon>
    </lineage>
</organism>
<dbReference type="InterPro" id="IPR002737">
    <property type="entry name" value="MEMO1_fam"/>
</dbReference>
<dbReference type="Proteomes" id="UP000002015">
    <property type="component" value="Chromosome"/>
</dbReference>
<dbReference type="AlphaFoldDB" id="A8FRZ2"/>
<protein>
    <recommendedName>
        <fullName evidence="2">MEMO1 family protein Ssed_1004</fullName>
    </recommendedName>
</protein>
<dbReference type="HOGENOM" id="CLU_038085_2_0_6"/>
<dbReference type="PANTHER" id="PTHR11060:SF0">
    <property type="entry name" value="PROTEIN MEMO1"/>
    <property type="match status" value="1"/>
</dbReference>
<dbReference type="HAMAP" id="MF_00055">
    <property type="entry name" value="MEMO1"/>
    <property type="match status" value="1"/>
</dbReference>
<reference evidence="3 4" key="1">
    <citation type="submission" date="2007-08" db="EMBL/GenBank/DDBJ databases">
        <title>Complete sequence of Shewanella sediminis HAW-EB3.</title>
        <authorList>
            <consortium name="US DOE Joint Genome Institute"/>
            <person name="Copeland A."/>
            <person name="Lucas S."/>
            <person name="Lapidus A."/>
            <person name="Barry K."/>
            <person name="Glavina del Rio T."/>
            <person name="Dalin E."/>
            <person name="Tice H."/>
            <person name="Pitluck S."/>
            <person name="Chertkov O."/>
            <person name="Brettin T."/>
            <person name="Bruce D."/>
            <person name="Detter J.C."/>
            <person name="Han C."/>
            <person name="Schmutz J."/>
            <person name="Larimer F."/>
            <person name="Land M."/>
            <person name="Hauser L."/>
            <person name="Kyrpides N."/>
            <person name="Kim E."/>
            <person name="Zhao J.-S."/>
            <person name="Richardson P."/>
        </authorList>
    </citation>
    <scope>NUCLEOTIDE SEQUENCE [LARGE SCALE GENOMIC DNA]</scope>
    <source>
        <strain evidence="3 4">HAW-EB3</strain>
    </source>
</reference>
<dbReference type="PANTHER" id="PTHR11060">
    <property type="entry name" value="PROTEIN MEMO1"/>
    <property type="match status" value="1"/>
</dbReference>
<dbReference type="OrthoDB" id="9782820at2"/>
<dbReference type="Gene3D" id="3.40.830.10">
    <property type="entry name" value="LigB-like"/>
    <property type="match status" value="1"/>
</dbReference>
<dbReference type="Pfam" id="PF01875">
    <property type="entry name" value="Memo"/>
    <property type="match status" value="1"/>
</dbReference>
<name>A8FRZ2_SHESH</name>
<dbReference type="KEGG" id="sse:Ssed_1004"/>
<evidence type="ECO:0000256" key="1">
    <source>
        <dbReference type="ARBA" id="ARBA00006315"/>
    </source>
</evidence>
<sequence length="270" mass="29587">MLSSIRQAAVADLFYPADPVELTAQIKQFLCATNDKCGEQGIKPGGKQRPKALIVPHAGYIYSGAVAGRAFARLLDDNKIETVVLLGPAHRVYLQGCALPEANTFATPLGKIPIEQQNYEALSALDAVTISDLPHLDEHCLEVQLPFLQLCLQRFKLLPIVVGECSPSVVADILELFSQRENTLIVVSTDLSHYHTYDEACRLDRQTCEQILDLSTQISSHQACGCYALNGLNMYAKRHELAIKQICYLNSGDSAGDKSKVVGYASFALY</sequence>
<proteinExistence type="inferred from homology"/>
<dbReference type="RefSeq" id="WP_012141351.1">
    <property type="nucleotide sequence ID" value="NC_009831.1"/>
</dbReference>
<evidence type="ECO:0000256" key="2">
    <source>
        <dbReference type="HAMAP-Rule" id="MF_00055"/>
    </source>
</evidence>
<gene>
    <name evidence="3" type="ordered locus">Ssed_1004</name>
</gene>
<dbReference type="eggNOG" id="COG1355">
    <property type="taxonomic scope" value="Bacteria"/>
</dbReference>
<evidence type="ECO:0000313" key="4">
    <source>
        <dbReference type="Proteomes" id="UP000002015"/>
    </source>
</evidence>
<dbReference type="NCBIfam" id="TIGR04336">
    <property type="entry name" value="AmmeMemoSam_B"/>
    <property type="match status" value="1"/>
</dbReference>
<dbReference type="CDD" id="cd07361">
    <property type="entry name" value="MEMO_like"/>
    <property type="match status" value="1"/>
</dbReference>
<keyword evidence="4" id="KW-1185">Reference proteome</keyword>
<comment type="similarity">
    <text evidence="1 2">Belongs to the MEMO1 family.</text>
</comment>